<protein>
    <submittedName>
        <fullName evidence="1">Uncharacterized protein</fullName>
    </submittedName>
</protein>
<dbReference type="Proteomes" id="UP001234202">
    <property type="component" value="Unassembled WGS sequence"/>
</dbReference>
<gene>
    <name evidence="1" type="ORF">QFC24_007061</name>
</gene>
<proteinExistence type="predicted"/>
<sequence>MPTFHEIDPATPFRQQLEADTGPIVITNTYTVPEGHMDETIAIWGKAARIGSKQPGYISAQIHRGIAGSNQLIIYSEWSAVRHLKDYLNLPEVKALVATFPSGTECRPHVWQKISIDGVCGGDS</sequence>
<name>A0ACC2WTR1_9TREE</name>
<reference evidence="1" key="1">
    <citation type="submission" date="2023-04" db="EMBL/GenBank/DDBJ databases">
        <title>Draft Genome sequencing of Naganishia species isolated from polar environments using Oxford Nanopore Technology.</title>
        <authorList>
            <person name="Leo P."/>
            <person name="Venkateswaran K."/>
        </authorList>
    </citation>
    <scope>NUCLEOTIDE SEQUENCE</scope>
    <source>
        <strain evidence="1">DBVPG 5303</strain>
    </source>
</reference>
<evidence type="ECO:0000313" key="1">
    <source>
        <dbReference type="EMBL" id="KAJ9115150.1"/>
    </source>
</evidence>
<dbReference type="EMBL" id="JASBWV010000048">
    <property type="protein sequence ID" value="KAJ9115150.1"/>
    <property type="molecule type" value="Genomic_DNA"/>
</dbReference>
<keyword evidence="2" id="KW-1185">Reference proteome</keyword>
<comment type="caution">
    <text evidence="1">The sequence shown here is derived from an EMBL/GenBank/DDBJ whole genome shotgun (WGS) entry which is preliminary data.</text>
</comment>
<organism evidence="1 2">
    <name type="scientific">Naganishia onofrii</name>
    <dbReference type="NCBI Taxonomy" id="1851511"/>
    <lineage>
        <taxon>Eukaryota</taxon>
        <taxon>Fungi</taxon>
        <taxon>Dikarya</taxon>
        <taxon>Basidiomycota</taxon>
        <taxon>Agaricomycotina</taxon>
        <taxon>Tremellomycetes</taxon>
        <taxon>Filobasidiales</taxon>
        <taxon>Filobasidiaceae</taxon>
        <taxon>Naganishia</taxon>
    </lineage>
</organism>
<accession>A0ACC2WTR1</accession>
<evidence type="ECO:0000313" key="2">
    <source>
        <dbReference type="Proteomes" id="UP001234202"/>
    </source>
</evidence>